<keyword evidence="1" id="KW-0812">Transmembrane</keyword>
<evidence type="ECO:0008006" key="4">
    <source>
        <dbReference type="Google" id="ProtNLM"/>
    </source>
</evidence>
<sequence length="30" mass="3708">MEKFRMVLLSILFAVFYMIFVFYEKIVSLE</sequence>
<protein>
    <recommendedName>
        <fullName evidence="4">VanZ family protein</fullName>
    </recommendedName>
</protein>
<keyword evidence="1" id="KW-1133">Transmembrane helix</keyword>
<reference evidence="2 3" key="1">
    <citation type="submission" date="2023-07" db="EMBL/GenBank/DDBJ databases">
        <title>Genomic Encyclopedia of Type Strains, Phase IV (KMG-IV): sequencing the most valuable type-strain genomes for metagenomic binning, comparative biology and taxonomic classification.</title>
        <authorList>
            <person name="Goeker M."/>
        </authorList>
    </citation>
    <scope>NUCLEOTIDE SEQUENCE [LARGE SCALE GENOMIC DNA]</scope>
    <source>
        <strain evidence="2 3">DSM 9768</strain>
    </source>
</reference>
<proteinExistence type="predicted"/>
<evidence type="ECO:0000313" key="2">
    <source>
        <dbReference type="EMBL" id="MDQ0258000.1"/>
    </source>
</evidence>
<keyword evidence="1" id="KW-0472">Membrane</keyword>
<accession>A0ABU0A3C7</accession>
<evidence type="ECO:0000256" key="1">
    <source>
        <dbReference type="SAM" id="Phobius"/>
    </source>
</evidence>
<evidence type="ECO:0000313" key="3">
    <source>
        <dbReference type="Proteomes" id="UP001230005"/>
    </source>
</evidence>
<name>A0ABU0A3C7_9BACI</name>
<dbReference type="EMBL" id="JAUSUG010000040">
    <property type="protein sequence ID" value="MDQ0258000.1"/>
    <property type="molecule type" value="Genomic_DNA"/>
</dbReference>
<comment type="caution">
    <text evidence="2">The sequence shown here is derived from an EMBL/GenBank/DDBJ whole genome shotgun (WGS) entry which is preliminary data.</text>
</comment>
<feature type="transmembrane region" description="Helical" evidence="1">
    <location>
        <begin position="6"/>
        <end position="23"/>
    </location>
</feature>
<keyword evidence="3" id="KW-1185">Reference proteome</keyword>
<gene>
    <name evidence="2" type="ORF">J2S74_005463</name>
</gene>
<organism evidence="2 3">
    <name type="scientific">Evansella vedderi</name>
    <dbReference type="NCBI Taxonomy" id="38282"/>
    <lineage>
        <taxon>Bacteria</taxon>
        <taxon>Bacillati</taxon>
        <taxon>Bacillota</taxon>
        <taxon>Bacilli</taxon>
        <taxon>Bacillales</taxon>
        <taxon>Bacillaceae</taxon>
        <taxon>Evansella</taxon>
    </lineage>
</organism>
<dbReference type="Proteomes" id="UP001230005">
    <property type="component" value="Unassembled WGS sequence"/>
</dbReference>